<evidence type="ECO:0000256" key="1">
    <source>
        <dbReference type="ARBA" id="ARBA00023015"/>
    </source>
</evidence>
<dbReference type="InterPro" id="IPR011663">
    <property type="entry name" value="UTRA"/>
</dbReference>
<protein>
    <submittedName>
        <fullName evidence="5">Putative HTH-type transcriptional regulator YmfC</fullName>
    </submittedName>
</protein>
<feature type="domain" description="HTH gntR-type" evidence="4">
    <location>
        <begin position="1"/>
        <end position="69"/>
    </location>
</feature>
<evidence type="ECO:0000259" key="4">
    <source>
        <dbReference type="PROSITE" id="PS50949"/>
    </source>
</evidence>
<dbReference type="GO" id="GO:0045892">
    <property type="term" value="P:negative regulation of DNA-templated transcription"/>
    <property type="evidence" value="ECO:0007669"/>
    <property type="project" value="TreeGrafter"/>
</dbReference>
<dbReference type="InterPro" id="IPR036390">
    <property type="entry name" value="WH_DNA-bd_sf"/>
</dbReference>
<dbReference type="GO" id="GO:0003700">
    <property type="term" value="F:DNA-binding transcription factor activity"/>
    <property type="evidence" value="ECO:0007669"/>
    <property type="project" value="InterPro"/>
</dbReference>
<gene>
    <name evidence="5" type="primary">ymfC_1</name>
    <name evidence="5" type="ORF">Acor_36710</name>
</gene>
<dbReference type="Gene3D" id="1.10.10.10">
    <property type="entry name" value="Winged helix-like DNA-binding domain superfamily/Winged helix DNA-binding domain"/>
    <property type="match status" value="1"/>
</dbReference>
<evidence type="ECO:0000313" key="6">
    <source>
        <dbReference type="Proteomes" id="UP000334990"/>
    </source>
</evidence>
<dbReference type="InterPro" id="IPR036388">
    <property type="entry name" value="WH-like_DNA-bd_sf"/>
</dbReference>
<sequence length="249" mass="27270">MPLSEEVRGLLMAQITEGTLKPGQRLPSEPALAKQYGISRPTLREILSGLEADGLVRRVHGVGTFVTQKQPRVETSLDLDIGVTEAVIAAKKTLGVEVLSARRKNAETWITDQLALNPGDQVFSVERIIRVDGHPAAHGLDVIPWHLIERNGSPAYDGASIYRFLERDCGIHLLGGVAEVSATLANTRMAAALDCRRNSPILRLDQIEKSADGHPVLLSQEHYVPGVFNLTVRRVRRGRPGPYDDEPAK</sequence>
<dbReference type="PANTHER" id="PTHR44846:SF17">
    <property type="entry name" value="GNTR-FAMILY TRANSCRIPTIONAL REGULATOR"/>
    <property type="match status" value="1"/>
</dbReference>
<dbReference type="Proteomes" id="UP000334990">
    <property type="component" value="Unassembled WGS sequence"/>
</dbReference>
<proteinExistence type="predicted"/>
<evidence type="ECO:0000256" key="3">
    <source>
        <dbReference type="ARBA" id="ARBA00023163"/>
    </source>
</evidence>
<dbReference type="InterPro" id="IPR028978">
    <property type="entry name" value="Chorismate_lyase_/UTRA_dom_sf"/>
</dbReference>
<dbReference type="CDD" id="cd07377">
    <property type="entry name" value="WHTH_GntR"/>
    <property type="match status" value="1"/>
</dbReference>
<dbReference type="SMART" id="SM00345">
    <property type="entry name" value="HTH_GNTR"/>
    <property type="match status" value="1"/>
</dbReference>
<dbReference type="PRINTS" id="PR00035">
    <property type="entry name" value="HTHGNTR"/>
</dbReference>
<dbReference type="GO" id="GO:0003677">
    <property type="term" value="F:DNA binding"/>
    <property type="evidence" value="ECO:0007669"/>
    <property type="project" value="UniProtKB-KW"/>
</dbReference>
<dbReference type="AlphaFoldDB" id="A0A5M3VXL5"/>
<keyword evidence="3" id="KW-0804">Transcription</keyword>
<evidence type="ECO:0000256" key="2">
    <source>
        <dbReference type="ARBA" id="ARBA00023125"/>
    </source>
</evidence>
<dbReference type="Pfam" id="PF00392">
    <property type="entry name" value="GntR"/>
    <property type="match status" value="1"/>
</dbReference>
<organism evidence="5 6">
    <name type="scientific">Acrocarpospora corrugata</name>
    <dbReference type="NCBI Taxonomy" id="35763"/>
    <lineage>
        <taxon>Bacteria</taxon>
        <taxon>Bacillati</taxon>
        <taxon>Actinomycetota</taxon>
        <taxon>Actinomycetes</taxon>
        <taxon>Streptosporangiales</taxon>
        <taxon>Streptosporangiaceae</taxon>
        <taxon>Acrocarpospora</taxon>
    </lineage>
</organism>
<dbReference type="EMBL" id="BLAD01000052">
    <property type="protein sequence ID" value="GES01607.1"/>
    <property type="molecule type" value="Genomic_DNA"/>
</dbReference>
<comment type="caution">
    <text evidence="5">The sequence shown here is derived from an EMBL/GenBank/DDBJ whole genome shotgun (WGS) entry which is preliminary data.</text>
</comment>
<dbReference type="SMART" id="SM00866">
    <property type="entry name" value="UTRA"/>
    <property type="match status" value="1"/>
</dbReference>
<evidence type="ECO:0000313" key="5">
    <source>
        <dbReference type="EMBL" id="GES01607.1"/>
    </source>
</evidence>
<dbReference type="SUPFAM" id="SSF46785">
    <property type="entry name" value="Winged helix' DNA-binding domain"/>
    <property type="match status" value="1"/>
</dbReference>
<keyword evidence="1" id="KW-0805">Transcription regulation</keyword>
<dbReference type="SUPFAM" id="SSF64288">
    <property type="entry name" value="Chorismate lyase-like"/>
    <property type="match status" value="1"/>
</dbReference>
<reference evidence="5 6" key="1">
    <citation type="submission" date="2019-10" db="EMBL/GenBank/DDBJ databases">
        <title>Whole genome shotgun sequence of Acrocarpospora corrugata NBRC 13972.</title>
        <authorList>
            <person name="Ichikawa N."/>
            <person name="Kimura A."/>
            <person name="Kitahashi Y."/>
            <person name="Komaki H."/>
            <person name="Oguchi A."/>
        </authorList>
    </citation>
    <scope>NUCLEOTIDE SEQUENCE [LARGE SCALE GENOMIC DNA]</scope>
    <source>
        <strain evidence="5 6">NBRC 13972</strain>
    </source>
</reference>
<keyword evidence="2" id="KW-0238">DNA-binding</keyword>
<dbReference type="InterPro" id="IPR000524">
    <property type="entry name" value="Tscrpt_reg_HTH_GntR"/>
</dbReference>
<dbReference type="Gene3D" id="3.40.1410.10">
    <property type="entry name" value="Chorismate lyase-like"/>
    <property type="match status" value="1"/>
</dbReference>
<keyword evidence="6" id="KW-1185">Reference proteome</keyword>
<accession>A0A5M3VXL5</accession>
<name>A0A5M3VXL5_9ACTN</name>
<dbReference type="Pfam" id="PF07702">
    <property type="entry name" value="UTRA"/>
    <property type="match status" value="1"/>
</dbReference>
<dbReference type="PANTHER" id="PTHR44846">
    <property type="entry name" value="MANNOSYL-D-GLYCERATE TRANSPORT/METABOLISM SYSTEM REPRESSOR MNGR-RELATED"/>
    <property type="match status" value="1"/>
</dbReference>
<dbReference type="PROSITE" id="PS50949">
    <property type="entry name" value="HTH_GNTR"/>
    <property type="match status" value="1"/>
</dbReference>
<dbReference type="InterPro" id="IPR050679">
    <property type="entry name" value="Bact_HTH_transcr_reg"/>
</dbReference>